<evidence type="ECO:0000313" key="1">
    <source>
        <dbReference type="EMBL" id="MCH7414833.1"/>
    </source>
</evidence>
<name>A0ABS9VG61_9BACT</name>
<comment type="caution">
    <text evidence="1">The sequence shown here is derived from an EMBL/GenBank/DDBJ whole genome shotgun (WGS) entry which is preliminary data.</text>
</comment>
<gene>
    <name evidence="1" type="ORF">MM213_15135</name>
</gene>
<proteinExistence type="predicted"/>
<evidence type="ECO:0000313" key="2">
    <source>
        <dbReference type="Proteomes" id="UP001165430"/>
    </source>
</evidence>
<accession>A0ABS9VG61</accession>
<keyword evidence="2" id="KW-1185">Reference proteome</keyword>
<dbReference type="EMBL" id="JAKZGO010000014">
    <property type="protein sequence ID" value="MCH7414833.1"/>
    <property type="molecule type" value="Genomic_DNA"/>
</dbReference>
<reference evidence="1" key="1">
    <citation type="submission" date="2022-03" db="EMBL/GenBank/DDBJ databases">
        <title>De novo assembled genomes of Belliella spp. (Cyclobacteriaceae) strains.</title>
        <authorList>
            <person name="Szabo A."/>
            <person name="Korponai K."/>
            <person name="Felfoldi T."/>
        </authorList>
    </citation>
    <scope>NUCLEOTIDE SEQUENCE</scope>
    <source>
        <strain evidence="1">DSM 111903</strain>
    </source>
</reference>
<dbReference type="Proteomes" id="UP001165430">
    <property type="component" value="Unassembled WGS sequence"/>
</dbReference>
<sequence>MKRFIFMVFPLFLMLSCTDRESKEIRLLMKSLIRDEVRYSVETILVSNRTVTDWVKRAGMDTCIIEDLITNNKLGLLKSESFNPDFLNEINYEKLCRESVADFRFSQKHFPENVSVVPYEYIQMLLKEFKVDGQTPEIGRTDWYSLSKPVFFQGYKYAFVYCERFTISAPMIDGGTTLLFFEKCDDGEWKWILSKMLTMT</sequence>
<organism evidence="1 2">
    <name type="scientific">Belliella alkalica</name>
    <dbReference type="NCBI Taxonomy" id="1730871"/>
    <lineage>
        <taxon>Bacteria</taxon>
        <taxon>Pseudomonadati</taxon>
        <taxon>Bacteroidota</taxon>
        <taxon>Cytophagia</taxon>
        <taxon>Cytophagales</taxon>
        <taxon>Cyclobacteriaceae</taxon>
        <taxon>Belliella</taxon>
    </lineage>
</organism>
<dbReference type="PROSITE" id="PS51257">
    <property type="entry name" value="PROKAR_LIPOPROTEIN"/>
    <property type="match status" value="1"/>
</dbReference>
<protein>
    <recommendedName>
        <fullName evidence="3">Lipoprotein</fullName>
    </recommendedName>
</protein>
<evidence type="ECO:0008006" key="3">
    <source>
        <dbReference type="Google" id="ProtNLM"/>
    </source>
</evidence>
<dbReference type="RefSeq" id="WP_241413611.1">
    <property type="nucleotide sequence ID" value="NZ_JAKZGO010000014.1"/>
</dbReference>